<organism evidence="15 16">
    <name type="scientific">Calderihabitans maritimus</name>
    <dbReference type="NCBI Taxonomy" id="1246530"/>
    <lineage>
        <taxon>Bacteria</taxon>
        <taxon>Bacillati</taxon>
        <taxon>Bacillota</taxon>
        <taxon>Clostridia</taxon>
        <taxon>Neomoorellales</taxon>
        <taxon>Calderihabitantaceae</taxon>
        <taxon>Calderihabitans</taxon>
    </lineage>
</organism>
<reference evidence="16" key="1">
    <citation type="journal article" date="2017" name="Appl. Environ. Microbiol.">
        <title>Genomic analysis of Calderihabitans maritimus KKC1, a thermophilic hydrogenogenic carboxydotrophic bacterium isolated from marine sediment.</title>
        <authorList>
            <person name="Omae K."/>
            <person name="Yoneda Y."/>
            <person name="Fukuyama Y."/>
            <person name="Yoshida T."/>
            <person name="Sako Y."/>
        </authorList>
    </citation>
    <scope>NUCLEOTIDE SEQUENCE [LARGE SCALE GENOMIC DNA]</scope>
    <source>
        <strain evidence="16">KKC1</strain>
    </source>
</reference>
<dbReference type="EMBL" id="BDGJ01000017">
    <property type="protein sequence ID" value="GAW91423.1"/>
    <property type="molecule type" value="Genomic_DNA"/>
</dbReference>
<dbReference type="InterPro" id="IPR004573">
    <property type="entry name" value="rRNA_ssu_MeTfrase_B"/>
</dbReference>
<evidence type="ECO:0000259" key="14">
    <source>
        <dbReference type="PROSITE" id="PS51686"/>
    </source>
</evidence>
<dbReference type="PANTHER" id="PTHR22807">
    <property type="entry name" value="NOP2 YEAST -RELATED NOL1/NOP2/FMU SUN DOMAIN-CONTAINING"/>
    <property type="match status" value="1"/>
</dbReference>
<dbReference type="PROSITE" id="PS51686">
    <property type="entry name" value="SAM_MT_RSMB_NOP"/>
    <property type="match status" value="1"/>
</dbReference>
<feature type="domain" description="SAM-dependent MTase RsmB/NOP-type" evidence="14">
    <location>
        <begin position="176"/>
        <end position="456"/>
    </location>
</feature>
<feature type="binding site" evidence="13">
    <location>
        <begin position="266"/>
        <end position="272"/>
    </location>
    <ligand>
        <name>S-adenosyl-L-methionine</name>
        <dbReference type="ChEBI" id="CHEBI:59789"/>
    </ligand>
</feature>
<comment type="subcellular location">
    <subcellularLocation>
        <location evidence="2">Cytoplasm</location>
    </subcellularLocation>
</comment>
<keyword evidence="4" id="KW-0963">Cytoplasm</keyword>
<evidence type="ECO:0000256" key="6">
    <source>
        <dbReference type="ARBA" id="ARBA00022603"/>
    </source>
</evidence>
<dbReference type="GO" id="GO:0008649">
    <property type="term" value="F:rRNA methyltransferase activity"/>
    <property type="evidence" value="ECO:0007669"/>
    <property type="project" value="InterPro"/>
</dbReference>
<feature type="binding site" evidence="13">
    <location>
        <position position="290"/>
    </location>
    <ligand>
        <name>S-adenosyl-L-methionine</name>
        <dbReference type="ChEBI" id="CHEBI:59789"/>
    </ligand>
</feature>
<evidence type="ECO:0000256" key="1">
    <source>
        <dbReference type="ARBA" id="ARBA00002724"/>
    </source>
</evidence>
<dbReference type="NCBIfam" id="TIGR00563">
    <property type="entry name" value="rsmB"/>
    <property type="match status" value="1"/>
</dbReference>
<keyword evidence="5" id="KW-0698">rRNA processing</keyword>
<dbReference type="InterPro" id="IPR049560">
    <property type="entry name" value="MeTrfase_RsmB-F_NOP2_cat"/>
</dbReference>
<dbReference type="Proteomes" id="UP000197032">
    <property type="component" value="Unassembled WGS sequence"/>
</dbReference>
<evidence type="ECO:0000256" key="8">
    <source>
        <dbReference type="ARBA" id="ARBA00022691"/>
    </source>
</evidence>
<dbReference type="InterPro" id="IPR054728">
    <property type="entry name" value="RsmB-like_ferredoxin"/>
</dbReference>
<accession>A0A1Z5HPI0</accession>
<dbReference type="NCBIfam" id="NF011494">
    <property type="entry name" value="PRK14902.1"/>
    <property type="match status" value="1"/>
</dbReference>
<dbReference type="GO" id="GO:0006355">
    <property type="term" value="P:regulation of DNA-templated transcription"/>
    <property type="evidence" value="ECO:0007669"/>
    <property type="project" value="InterPro"/>
</dbReference>
<dbReference type="GO" id="GO:0003723">
    <property type="term" value="F:RNA binding"/>
    <property type="evidence" value="ECO:0007669"/>
    <property type="project" value="UniProtKB-UniRule"/>
</dbReference>
<comment type="similarity">
    <text evidence="13">Belongs to the class I-like SAM-binding methyltransferase superfamily. RsmB/NOP family.</text>
</comment>
<dbReference type="FunFam" id="3.40.50.150:FF:000022">
    <property type="entry name" value="Ribosomal RNA small subunit methyltransferase B"/>
    <property type="match status" value="1"/>
</dbReference>
<dbReference type="GO" id="GO:0005737">
    <property type="term" value="C:cytoplasm"/>
    <property type="evidence" value="ECO:0007669"/>
    <property type="project" value="UniProtKB-SubCell"/>
</dbReference>
<name>A0A1Z5HPI0_9FIRM</name>
<sequence>MKKKYSVSPRQLALGVLYEIEEQGAYSNLALGKLLSRVHLPSLERSFLTELVYGTVRTKGTLDWVLRQFVKRDLGRIPPRIRLILRMGLYQIMYLDKVPVSAAVNESVELAKKYGHAGLVKFVNGVLRNIARNLNQVEFPSLDEDPVTHISLVYYHPEWMVRRWLERYGIEETVALCRANNRPAVNCIRANTLKVSREELACRLQQEGIEVQQSPYVPEGLRIAEFSGLDELASFRQGLFMLQDEASMLAAHVLKPEAGSFVIDACAAPGSKTTHMAQLMGNRGKIIAWDIHPHRLKLIEDNCRRLGIDIVEVQLGDARLLGERYPGQADYLLIDAPCSGLGVLRRRPDARWRKNPEKILELQKLQLEILDGAANCLRPGGILVYSTCTLEPEENYLVIEKFKEKHPGFKTQDLSKFLPFPLEREEDRRMAAKGYIQLLPHVHGTDGFFLARLIKNGK</sequence>
<dbReference type="SUPFAM" id="SSF48013">
    <property type="entry name" value="NusB-like"/>
    <property type="match status" value="1"/>
</dbReference>
<dbReference type="CDD" id="cd02440">
    <property type="entry name" value="AdoMet_MTases"/>
    <property type="match status" value="1"/>
</dbReference>
<dbReference type="SUPFAM" id="SSF53335">
    <property type="entry name" value="S-adenosyl-L-methionine-dependent methyltransferases"/>
    <property type="match status" value="1"/>
</dbReference>
<evidence type="ECO:0000256" key="3">
    <source>
        <dbReference type="ARBA" id="ARBA00012140"/>
    </source>
</evidence>
<dbReference type="Gene3D" id="1.10.940.10">
    <property type="entry name" value="NusB-like"/>
    <property type="match status" value="1"/>
</dbReference>
<dbReference type="Gene3D" id="3.30.70.1170">
    <property type="entry name" value="Sun protein, domain 3"/>
    <property type="match status" value="1"/>
</dbReference>
<keyword evidence="6 13" id="KW-0489">Methyltransferase</keyword>
<dbReference type="FunFam" id="3.30.70.1170:FF:000003">
    <property type="entry name" value="16S rRNA (Cytosine(967)-C(5))-methyltransferase RsmB"/>
    <property type="match status" value="1"/>
</dbReference>
<comment type="catalytic activity">
    <reaction evidence="12">
        <text>cytidine(967) in 16S rRNA + S-adenosyl-L-methionine = 5-methylcytidine(967) in 16S rRNA + S-adenosyl-L-homocysteine + H(+)</text>
        <dbReference type="Rhea" id="RHEA:42748"/>
        <dbReference type="Rhea" id="RHEA-COMP:10219"/>
        <dbReference type="Rhea" id="RHEA-COMP:10220"/>
        <dbReference type="ChEBI" id="CHEBI:15378"/>
        <dbReference type="ChEBI" id="CHEBI:57856"/>
        <dbReference type="ChEBI" id="CHEBI:59789"/>
        <dbReference type="ChEBI" id="CHEBI:74483"/>
        <dbReference type="ChEBI" id="CHEBI:82748"/>
        <dbReference type="EC" id="2.1.1.176"/>
    </reaction>
</comment>
<evidence type="ECO:0000313" key="16">
    <source>
        <dbReference type="Proteomes" id="UP000197032"/>
    </source>
</evidence>
<evidence type="ECO:0000256" key="2">
    <source>
        <dbReference type="ARBA" id="ARBA00004496"/>
    </source>
</evidence>
<dbReference type="RefSeq" id="WP_088552956.1">
    <property type="nucleotide sequence ID" value="NZ_BDGJ01000017.1"/>
</dbReference>
<dbReference type="InterPro" id="IPR035926">
    <property type="entry name" value="NusB-like_sf"/>
</dbReference>
<gene>
    <name evidence="15" type="ORF">KKC1_05850</name>
</gene>
<evidence type="ECO:0000256" key="4">
    <source>
        <dbReference type="ARBA" id="ARBA00022490"/>
    </source>
</evidence>
<evidence type="ECO:0000256" key="12">
    <source>
        <dbReference type="ARBA" id="ARBA00047283"/>
    </source>
</evidence>
<evidence type="ECO:0000256" key="9">
    <source>
        <dbReference type="ARBA" id="ARBA00022884"/>
    </source>
</evidence>
<dbReference type="Pfam" id="PF01189">
    <property type="entry name" value="Methyltr_RsmB-F"/>
    <property type="match status" value="1"/>
</dbReference>
<evidence type="ECO:0000256" key="10">
    <source>
        <dbReference type="ARBA" id="ARBA00030399"/>
    </source>
</evidence>
<feature type="binding site" evidence="13">
    <location>
        <position position="335"/>
    </location>
    <ligand>
        <name>S-adenosyl-L-methionine</name>
        <dbReference type="ChEBI" id="CHEBI:59789"/>
    </ligand>
</feature>
<keyword evidence="16" id="KW-1185">Reference proteome</keyword>
<dbReference type="PANTHER" id="PTHR22807:SF53">
    <property type="entry name" value="RIBOSOMAL RNA SMALL SUBUNIT METHYLTRANSFERASE B-RELATED"/>
    <property type="match status" value="1"/>
</dbReference>
<evidence type="ECO:0000256" key="7">
    <source>
        <dbReference type="ARBA" id="ARBA00022679"/>
    </source>
</evidence>
<keyword evidence="8 13" id="KW-0949">S-adenosyl-L-methionine</keyword>
<dbReference type="FunFam" id="1.10.940.10:FF:000006">
    <property type="entry name" value="16S rRNA (Cytosine(967)-C(5))-methyltransferase RsmB"/>
    <property type="match status" value="1"/>
</dbReference>
<keyword evidence="9 13" id="KW-0694">RNA-binding</keyword>
<keyword evidence="7 13" id="KW-0808">Transferase</keyword>
<dbReference type="AlphaFoldDB" id="A0A1Z5HPI0"/>
<dbReference type="InterPro" id="IPR029063">
    <property type="entry name" value="SAM-dependent_MTases_sf"/>
</dbReference>
<dbReference type="Pfam" id="PF01029">
    <property type="entry name" value="NusB"/>
    <property type="match status" value="1"/>
</dbReference>
<dbReference type="EC" id="2.1.1.176" evidence="3"/>
<evidence type="ECO:0000313" key="15">
    <source>
        <dbReference type="EMBL" id="GAW91423.1"/>
    </source>
</evidence>
<evidence type="ECO:0000256" key="11">
    <source>
        <dbReference type="ARBA" id="ARBA00031088"/>
    </source>
</evidence>
<dbReference type="PRINTS" id="PR02008">
    <property type="entry name" value="RCMTFAMILY"/>
</dbReference>
<dbReference type="Pfam" id="PF22458">
    <property type="entry name" value="RsmF-B_ferredox"/>
    <property type="match status" value="1"/>
</dbReference>
<dbReference type="InterPro" id="IPR006027">
    <property type="entry name" value="NusB_RsmB_TIM44"/>
</dbReference>
<dbReference type="Gene3D" id="3.40.50.150">
    <property type="entry name" value="Vaccinia Virus protein VP39"/>
    <property type="match status" value="1"/>
</dbReference>
<dbReference type="OrthoDB" id="9810297at2"/>
<comment type="function">
    <text evidence="1">Specifically methylates the cytosine at position 967 (m5C967) of 16S rRNA.</text>
</comment>
<feature type="binding site" evidence="13">
    <location>
        <position position="317"/>
    </location>
    <ligand>
        <name>S-adenosyl-L-methionine</name>
        <dbReference type="ChEBI" id="CHEBI:59789"/>
    </ligand>
</feature>
<dbReference type="InterPro" id="IPR001678">
    <property type="entry name" value="MeTrfase_RsmB-F_NOP2_dom"/>
</dbReference>
<comment type="caution">
    <text evidence="15">The sequence shown here is derived from an EMBL/GenBank/DDBJ whole genome shotgun (WGS) entry which is preliminary data.</text>
</comment>
<evidence type="ECO:0000256" key="13">
    <source>
        <dbReference type="PROSITE-ProRule" id="PRU01023"/>
    </source>
</evidence>
<protein>
    <recommendedName>
        <fullName evidence="3">16S rRNA (cytosine(967)-C(5))-methyltransferase</fullName>
        <ecNumber evidence="3">2.1.1.176</ecNumber>
    </recommendedName>
    <alternativeName>
        <fullName evidence="10">16S rRNA m5C967 methyltransferase</fullName>
    </alternativeName>
    <alternativeName>
        <fullName evidence="11">rRNA (cytosine-C(5)-)-methyltransferase RsmB</fullName>
    </alternativeName>
</protein>
<feature type="active site" description="Nucleophile" evidence="13">
    <location>
        <position position="388"/>
    </location>
</feature>
<proteinExistence type="inferred from homology"/>
<dbReference type="InterPro" id="IPR023267">
    <property type="entry name" value="RCMT"/>
</dbReference>
<evidence type="ECO:0000256" key="5">
    <source>
        <dbReference type="ARBA" id="ARBA00022552"/>
    </source>
</evidence>